<gene>
    <name evidence="2" type="ORF">KI688_007528</name>
</gene>
<evidence type="ECO:0000256" key="1">
    <source>
        <dbReference type="SAM" id="MobiDB-lite"/>
    </source>
</evidence>
<evidence type="ECO:0000313" key="2">
    <source>
        <dbReference type="EMBL" id="KAG9061190.1"/>
    </source>
</evidence>
<proteinExistence type="predicted"/>
<organism evidence="2 3">
    <name type="scientific">Linnemannia hyalina</name>
    <dbReference type="NCBI Taxonomy" id="64524"/>
    <lineage>
        <taxon>Eukaryota</taxon>
        <taxon>Fungi</taxon>
        <taxon>Fungi incertae sedis</taxon>
        <taxon>Mucoromycota</taxon>
        <taxon>Mortierellomycotina</taxon>
        <taxon>Mortierellomycetes</taxon>
        <taxon>Mortierellales</taxon>
        <taxon>Mortierellaceae</taxon>
        <taxon>Linnemannia</taxon>
    </lineage>
</organism>
<sequence>MVARDTALKAPKTPAQVDIPVPSQEEAIPLRSSGSSGGTTASSVPTSTAPVADPATSGQLLEEKMMERHHIFLETFIEHATAQHTRFMVSMTEHHMTFLQAFATAQVQQDTDLQSAVAEHHRKILEKQRAYLDSQQRALEELLSEQRLTRVTVRNLLSAKRKRSCTLEVDEQALKRIQNDPSYIVRSTQDK</sequence>
<keyword evidence="3" id="KW-1185">Reference proteome</keyword>
<evidence type="ECO:0000313" key="3">
    <source>
        <dbReference type="Proteomes" id="UP000707451"/>
    </source>
</evidence>
<dbReference type="Proteomes" id="UP000707451">
    <property type="component" value="Unassembled WGS sequence"/>
</dbReference>
<feature type="region of interest" description="Disordered" evidence="1">
    <location>
        <begin position="1"/>
        <end position="55"/>
    </location>
</feature>
<protein>
    <submittedName>
        <fullName evidence="2">Uncharacterized protein</fullName>
    </submittedName>
</protein>
<reference evidence="2" key="1">
    <citation type="submission" date="2021-06" db="EMBL/GenBank/DDBJ databases">
        <title>Genome Sequence of Mortierella hyaline Strain SCG-10, a Cold-Adapted, Nitrate-Reducing Fungus Isolated from Soil in Minnesota, USA.</title>
        <authorList>
            <person name="Aldossari N."/>
        </authorList>
    </citation>
    <scope>NUCLEOTIDE SEQUENCE</scope>
    <source>
        <strain evidence="2">SCG-10</strain>
    </source>
</reference>
<name>A0A9P7XH23_9FUNG</name>
<dbReference type="AlphaFoldDB" id="A0A9P7XH23"/>
<dbReference type="OrthoDB" id="2431410at2759"/>
<comment type="caution">
    <text evidence="2">The sequence shown here is derived from an EMBL/GenBank/DDBJ whole genome shotgun (WGS) entry which is preliminary data.</text>
</comment>
<feature type="compositionally biased region" description="Low complexity" evidence="1">
    <location>
        <begin position="32"/>
        <end position="52"/>
    </location>
</feature>
<dbReference type="EMBL" id="JAHRHY010000025">
    <property type="protein sequence ID" value="KAG9061190.1"/>
    <property type="molecule type" value="Genomic_DNA"/>
</dbReference>
<accession>A0A9P7XH23</accession>